<keyword evidence="3" id="KW-1185">Reference proteome</keyword>
<proteinExistence type="predicted"/>
<feature type="transmembrane region" description="Helical" evidence="1">
    <location>
        <begin position="287"/>
        <end position="308"/>
    </location>
</feature>
<accession>A0AAV6U9N4</accession>
<evidence type="ECO:0008006" key="4">
    <source>
        <dbReference type="Google" id="ProtNLM"/>
    </source>
</evidence>
<comment type="caution">
    <text evidence="2">The sequence shown here is derived from an EMBL/GenBank/DDBJ whole genome shotgun (WGS) entry which is preliminary data.</text>
</comment>
<protein>
    <recommendedName>
        <fullName evidence="4">Gustatory receptor</fullName>
    </recommendedName>
</protein>
<feature type="transmembrane region" description="Helical" evidence="1">
    <location>
        <begin position="328"/>
        <end position="350"/>
    </location>
</feature>
<evidence type="ECO:0000313" key="2">
    <source>
        <dbReference type="EMBL" id="KAG8181212.1"/>
    </source>
</evidence>
<dbReference type="AlphaFoldDB" id="A0AAV6U9N4"/>
<keyword evidence="1" id="KW-0472">Membrane</keyword>
<organism evidence="2 3">
    <name type="scientific">Oedothorax gibbosus</name>
    <dbReference type="NCBI Taxonomy" id="931172"/>
    <lineage>
        <taxon>Eukaryota</taxon>
        <taxon>Metazoa</taxon>
        <taxon>Ecdysozoa</taxon>
        <taxon>Arthropoda</taxon>
        <taxon>Chelicerata</taxon>
        <taxon>Arachnida</taxon>
        <taxon>Araneae</taxon>
        <taxon>Araneomorphae</taxon>
        <taxon>Entelegynae</taxon>
        <taxon>Araneoidea</taxon>
        <taxon>Linyphiidae</taxon>
        <taxon>Erigoninae</taxon>
        <taxon>Oedothorax</taxon>
    </lineage>
</organism>
<feature type="transmembrane region" description="Helical" evidence="1">
    <location>
        <begin position="397"/>
        <end position="421"/>
    </location>
</feature>
<dbReference type="Proteomes" id="UP000827092">
    <property type="component" value="Unassembled WGS sequence"/>
</dbReference>
<reference evidence="2 3" key="1">
    <citation type="journal article" date="2022" name="Nat. Ecol. Evol.">
        <title>A masculinizing supergene underlies an exaggerated male reproductive morph in a spider.</title>
        <authorList>
            <person name="Hendrickx F."/>
            <person name="De Corte Z."/>
            <person name="Sonet G."/>
            <person name="Van Belleghem S.M."/>
            <person name="Kostlbacher S."/>
            <person name="Vangestel C."/>
        </authorList>
    </citation>
    <scope>NUCLEOTIDE SEQUENCE [LARGE SCALE GENOMIC DNA]</scope>
    <source>
        <strain evidence="2">W744_W776</strain>
    </source>
</reference>
<feature type="transmembrane region" description="Helical" evidence="1">
    <location>
        <begin position="427"/>
        <end position="446"/>
    </location>
</feature>
<dbReference type="PANTHER" id="PTHR38337:SF1">
    <property type="entry name" value="GUSTATORY RECEPTOR"/>
    <property type="match status" value="1"/>
</dbReference>
<dbReference type="EMBL" id="JAFNEN010000528">
    <property type="protein sequence ID" value="KAG8181212.1"/>
    <property type="molecule type" value="Genomic_DNA"/>
</dbReference>
<gene>
    <name evidence="2" type="ORF">JTE90_013177</name>
</gene>
<evidence type="ECO:0000256" key="1">
    <source>
        <dbReference type="SAM" id="Phobius"/>
    </source>
</evidence>
<dbReference type="PANTHER" id="PTHR38337">
    <property type="entry name" value="AGAP010540-PA"/>
    <property type="match status" value="1"/>
</dbReference>
<sequence>MKDRRFTSASLPILENIEELATGDFSPPPAFQDRLLASLNEEDYLRRTTYGSIQEEAPCCVAGAHFMTSGSHEYARRSLTSSMDSAVHVDISDLVGEGDAPCVPLSLRKCQRTVIAPYSCLLSFIGWRPWFYESSRTRSRFRSCFNCLYPAIVIALIMCHYVFQVLNCQGKFNIHRDVEPSPPSPTPEEVTMHGNCTWGVMTFGCHARYVKSAISIVYRPQTELGYCHHIVPTYIVPSFVHFLAYAYGFYHFRMVECEQLFSLMERVFLQSHSTRGLQNALIRNSRLFFIAALLWLLCQFVLEILYNFTFPQTRLEFLGMTYKYVFMVIKFVAMGLVQGVNMAVAINYCVQCETLILYIKGICLRLHEKSMELKSAMHEILGVREYISLLNGNVAKMMGLCIVNFTELTILGTALLFLNRIKECTVLSYRVMFPSLWIIALLVPLIQAARLTRVGSKLRQISFEMRVFGYQNSSMLELDSFVLFVSGATLRSKIFGVTIRSSTVILTLGLSVFILFTLMVVDILTVTGYERFF</sequence>
<keyword evidence="1" id="KW-0812">Transmembrane</keyword>
<feature type="transmembrane region" description="Helical" evidence="1">
    <location>
        <begin position="144"/>
        <end position="163"/>
    </location>
</feature>
<feature type="transmembrane region" description="Helical" evidence="1">
    <location>
        <begin position="505"/>
        <end position="529"/>
    </location>
</feature>
<feature type="transmembrane region" description="Helical" evidence="1">
    <location>
        <begin position="230"/>
        <end position="250"/>
    </location>
</feature>
<evidence type="ECO:0000313" key="3">
    <source>
        <dbReference type="Proteomes" id="UP000827092"/>
    </source>
</evidence>
<keyword evidence="1" id="KW-1133">Transmembrane helix</keyword>
<name>A0AAV6U9N4_9ARAC</name>